<dbReference type="GO" id="GO:0003723">
    <property type="term" value="F:RNA binding"/>
    <property type="evidence" value="ECO:0007669"/>
    <property type="project" value="UniProtKB-UniRule"/>
</dbReference>
<feature type="binding site" evidence="7 8">
    <location>
        <position position="32"/>
    </location>
    <ligand>
        <name>S-adenosyl-L-methionine</name>
        <dbReference type="ChEBI" id="CHEBI:59789"/>
    </ligand>
</feature>
<keyword evidence="5 7" id="KW-0949">S-adenosyl-L-methionine</keyword>
<dbReference type="PROSITE" id="PS01131">
    <property type="entry name" value="RRNA_A_DIMETH"/>
    <property type="match status" value="1"/>
</dbReference>
<keyword evidence="2 7" id="KW-0698">rRNA processing</keyword>
<dbReference type="InterPro" id="IPR020596">
    <property type="entry name" value="rRNA_Ade_Mease_Trfase_CS"/>
</dbReference>
<dbReference type="SMART" id="SM00650">
    <property type="entry name" value="rADc"/>
    <property type="match status" value="1"/>
</dbReference>
<reference evidence="10 11" key="1">
    <citation type="journal article" date="2012" name="J. Bacteriol.">
        <title>Genome Sequence of Strain IMCC14465, Isolated from the East Sea, Belonging to the PS1 Clade of Alphaproteobacteria.</title>
        <authorList>
            <person name="Yang S.J."/>
            <person name="Kang I."/>
            <person name="Cho J.C."/>
        </authorList>
    </citation>
    <scope>NUCLEOTIDE SEQUENCE [LARGE SCALE GENOMIC DNA]</scope>
    <source>
        <strain evidence="10 11">IMCC14465</strain>
    </source>
</reference>
<keyword evidence="6 7" id="KW-0694">RNA-binding</keyword>
<dbReference type="InterPro" id="IPR029063">
    <property type="entry name" value="SAM-dependent_MTases_sf"/>
</dbReference>
<evidence type="ECO:0000256" key="4">
    <source>
        <dbReference type="ARBA" id="ARBA00022679"/>
    </source>
</evidence>
<organism evidence="10 11">
    <name type="scientific">alpha proteobacterium IMCC14465</name>
    <dbReference type="NCBI Taxonomy" id="1220535"/>
    <lineage>
        <taxon>Bacteria</taxon>
        <taxon>Pseudomonadati</taxon>
        <taxon>Pseudomonadota</taxon>
        <taxon>Alphaproteobacteria</taxon>
        <taxon>PS1 clade</taxon>
    </lineage>
</organism>
<feature type="binding site" evidence="7 8">
    <location>
        <position position="34"/>
    </location>
    <ligand>
        <name>S-adenosyl-L-methionine</name>
        <dbReference type="ChEBI" id="CHEBI:59789"/>
    </ligand>
</feature>
<name>J9E1R5_9PROT</name>
<evidence type="ECO:0000256" key="5">
    <source>
        <dbReference type="ARBA" id="ARBA00022691"/>
    </source>
</evidence>
<comment type="subcellular location">
    <subcellularLocation>
        <location evidence="7">Cytoplasm</location>
    </subcellularLocation>
</comment>
<dbReference type="FunFam" id="1.10.8.100:FF:000001">
    <property type="entry name" value="Ribosomal RNA small subunit methyltransferase A"/>
    <property type="match status" value="1"/>
</dbReference>
<evidence type="ECO:0000256" key="8">
    <source>
        <dbReference type="PROSITE-ProRule" id="PRU01026"/>
    </source>
</evidence>
<evidence type="ECO:0000256" key="2">
    <source>
        <dbReference type="ARBA" id="ARBA00022552"/>
    </source>
</evidence>
<dbReference type="InterPro" id="IPR023165">
    <property type="entry name" value="rRNA_Ade_diMease-like_C"/>
</dbReference>
<dbReference type="PANTHER" id="PTHR11727">
    <property type="entry name" value="DIMETHYLADENOSINE TRANSFERASE"/>
    <property type="match status" value="1"/>
</dbReference>
<evidence type="ECO:0000259" key="9">
    <source>
        <dbReference type="SMART" id="SM00650"/>
    </source>
</evidence>
<keyword evidence="11" id="KW-1185">Reference proteome</keyword>
<dbReference type="EMBL" id="ALYF01000002">
    <property type="protein sequence ID" value="EJW21859.1"/>
    <property type="molecule type" value="Genomic_DNA"/>
</dbReference>
<feature type="binding site" evidence="7 8">
    <location>
        <position position="62"/>
    </location>
    <ligand>
        <name>S-adenosyl-L-methionine</name>
        <dbReference type="ChEBI" id="CHEBI:59789"/>
    </ligand>
</feature>
<keyword evidence="4 7" id="KW-0808">Transferase</keyword>
<dbReference type="SUPFAM" id="SSF53335">
    <property type="entry name" value="S-adenosyl-L-methionine-dependent methyltransferases"/>
    <property type="match status" value="1"/>
</dbReference>
<feature type="domain" description="Ribosomal RNA adenine methylase transferase N-terminal" evidence="9">
    <location>
        <begin position="39"/>
        <end position="215"/>
    </location>
</feature>
<dbReference type="CDD" id="cd02440">
    <property type="entry name" value="AdoMet_MTases"/>
    <property type="match status" value="1"/>
</dbReference>
<dbReference type="NCBIfam" id="TIGR00755">
    <property type="entry name" value="ksgA"/>
    <property type="match status" value="1"/>
</dbReference>
<dbReference type="Proteomes" id="UP000004836">
    <property type="component" value="Unassembled WGS sequence"/>
</dbReference>
<accession>J9E1R5</accession>
<dbReference type="GO" id="GO:0005829">
    <property type="term" value="C:cytosol"/>
    <property type="evidence" value="ECO:0007669"/>
    <property type="project" value="TreeGrafter"/>
</dbReference>
<evidence type="ECO:0000313" key="11">
    <source>
        <dbReference type="Proteomes" id="UP000004836"/>
    </source>
</evidence>
<evidence type="ECO:0000256" key="1">
    <source>
        <dbReference type="ARBA" id="ARBA00022490"/>
    </source>
</evidence>
<dbReference type="InterPro" id="IPR011530">
    <property type="entry name" value="rRNA_adenine_dimethylase"/>
</dbReference>
<proteinExistence type="inferred from homology"/>
<dbReference type="Gene3D" id="3.40.50.150">
    <property type="entry name" value="Vaccinia Virus protein VP39"/>
    <property type="match status" value="1"/>
</dbReference>
<comment type="similarity">
    <text evidence="7">Belongs to the class I-like SAM-binding methyltransferase superfamily. rRNA adenine N(6)-methyltransferase family. RsmA subfamily.</text>
</comment>
<dbReference type="EC" id="2.1.1.182" evidence="7"/>
<feature type="binding site" evidence="7 8">
    <location>
        <position position="84"/>
    </location>
    <ligand>
        <name>S-adenosyl-L-methionine</name>
        <dbReference type="ChEBI" id="CHEBI:59789"/>
    </ligand>
</feature>
<evidence type="ECO:0000256" key="3">
    <source>
        <dbReference type="ARBA" id="ARBA00022603"/>
    </source>
</evidence>
<dbReference type="GO" id="GO:0052908">
    <property type="term" value="F:16S rRNA (adenine(1518)-N(6)/adenine(1519)-N(6))-dimethyltransferase activity"/>
    <property type="evidence" value="ECO:0007669"/>
    <property type="project" value="UniProtKB-EC"/>
</dbReference>
<protein>
    <recommendedName>
        <fullName evidence="7">Ribosomal RNA small subunit methyltransferase A</fullName>
        <ecNumber evidence="7">2.1.1.182</ecNumber>
    </recommendedName>
    <alternativeName>
        <fullName evidence="7">16S rRNA (adenine(1518)-N(6)/adenine(1519)-N(6))-dimethyltransferase</fullName>
    </alternativeName>
    <alternativeName>
        <fullName evidence="7">16S rRNA dimethyladenosine transferase</fullName>
    </alternativeName>
    <alternativeName>
        <fullName evidence="7">16S rRNA dimethylase</fullName>
    </alternativeName>
    <alternativeName>
        <fullName evidence="7">S-adenosylmethionine-6-N', N'-adenosyl(rRNA) dimethyltransferase</fullName>
    </alternativeName>
</protein>
<dbReference type="OrthoDB" id="9814755at2"/>
<comment type="catalytic activity">
    <reaction evidence="7">
        <text>adenosine(1518)/adenosine(1519) in 16S rRNA + 4 S-adenosyl-L-methionine = N(6)-dimethyladenosine(1518)/N(6)-dimethyladenosine(1519) in 16S rRNA + 4 S-adenosyl-L-homocysteine + 4 H(+)</text>
        <dbReference type="Rhea" id="RHEA:19609"/>
        <dbReference type="Rhea" id="RHEA-COMP:10232"/>
        <dbReference type="Rhea" id="RHEA-COMP:10233"/>
        <dbReference type="ChEBI" id="CHEBI:15378"/>
        <dbReference type="ChEBI" id="CHEBI:57856"/>
        <dbReference type="ChEBI" id="CHEBI:59789"/>
        <dbReference type="ChEBI" id="CHEBI:74411"/>
        <dbReference type="ChEBI" id="CHEBI:74493"/>
        <dbReference type="EC" id="2.1.1.182"/>
    </reaction>
</comment>
<dbReference type="InterPro" id="IPR001737">
    <property type="entry name" value="KsgA/Erm"/>
</dbReference>
<comment type="function">
    <text evidence="7">Specifically dimethylates two adjacent adenosines (A1518 and A1519) in the loop of a conserved hairpin near the 3'-end of 16S rRNA in the 30S particle. May play a critical role in biogenesis of 30S subunits.</text>
</comment>
<dbReference type="HAMAP" id="MF_00607">
    <property type="entry name" value="16SrRNA_methyltr_A"/>
    <property type="match status" value="1"/>
</dbReference>
<evidence type="ECO:0000256" key="7">
    <source>
        <dbReference type="HAMAP-Rule" id="MF_00607"/>
    </source>
</evidence>
<comment type="caution">
    <text evidence="10">The sequence shown here is derived from an EMBL/GenBank/DDBJ whole genome shotgun (WGS) entry which is preliminary data.</text>
</comment>
<dbReference type="STRING" id="1220535.IMCC14465_02530"/>
<dbReference type="PATRIC" id="fig|1220535.3.peg.251"/>
<dbReference type="eggNOG" id="COG0030">
    <property type="taxonomic scope" value="Bacteria"/>
</dbReference>
<evidence type="ECO:0000313" key="10">
    <source>
        <dbReference type="EMBL" id="EJW21859.1"/>
    </source>
</evidence>
<dbReference type="AlphaFoldDB" id="J9E1R5"/>
<evidence type="ECO:0000256" key="6">
    <source>
        <dbReference type="ARBA" id="ARBA00022884"/>
    </source>
</evidence>
<dbReference type="Pfam" id="PF00398">
    <property type="entry name" value="RrnaAD"/>
    <property type="match status" value="1"/>
</dbReference>
<keyword evidence="1 7" id="KW-0963">Cytoplasm</keyword>
<dbReference type="PANTHER" id="PTHR11727:SF7">
    <property type="entry name" value="DIMETHYLADENOSINE TRANSFERASE-RELATED"/>
    <property type="match status" value="1"/>
</dbReference>
<gene>
    <name evidence="7" type="primary">rsmA</name>
    <name evidence="7" type="synonym">ksgA</name>
    <name evidence="10" type="ORF">IMCC14465_02530</name>
</gene>
<sequence length="286" mass="31467">MPETDDPHPSLPPLRDVIRDHDLHASKTLGQNFILDLNLTRRIARTAGHSGSTPLNKIVEIGPGPGGLTRGLLMEGAQHVTVIETDDRFQPALCDIATAYPGRVSIMMGDALKINPDDLTDGTYKIVANLPYNVATPLLIKWLSQSPIRWDSLTLMFQKEVAQRICAQAGEDAYGRLSVLSNWLAETHIEFDVPADVFVPPPKVTSAIVSLVPRERPLADADLAVLEKVTAAAFGQRRKMLRASLKQITKDAENVLISCDIDPTRRAETLTIEEFCALSRALKDYL</sequence>
<keyword evidence="3 7" id="KW-0489">Methyltransferase</keyword>
<dbReference type="InterPro" id="IPR020598">
    <property type="entry name" value="rRNA_Ade_methylase_Trfase_N"/>
</dbReference>
<feature type="binding site" evidence="7 8">
    <location>
        <position position="110"/>
    </location>
    <ligand>
        <name>S-adenosyl-L-methionine</name>
        <dbReference type="ChEBI" id="CHEBI:59789"/>
    </ligand>
</feature>
<feature type="binding site" evidence="7 8">
    <location>
        <position position="129"/>
    </location>
    <ligand>
        <name>S-adenosyl-L-methionine</name>
        <dbReference type="ChEBI" id="CHEBI:59789"/>
    </ligand>
</feature>
<dbReference type="Gene3D" id="1.10.8.100">
    <property type="entry name" value="Ribosomal RNA adenine dimethylase-like, domain 2"/>
    <property type="match status" value="1"/>
</dbReference>
<dbReference type="PROSITE" id="PS51689">
    <property type="entry name" value="SAM_RNA_A_N6_MT"/>
    <property type="match status" value="1"/>
</dbReference>